<keyword evidence="4" id="KW-1185">Reference proteome</keyword>
<sequence>MRLAGELVSAVADSQVAEPERENVECTRWQLFAWPVFLVDDGQAPVLVAQSLAWQIVVSFDDRGGELGDHDPAVGEAGAQDVTHAREPGADAAERDVREPASSVSETSHAAPRFARQAQRHSNGCRRVIKPAERDPHEWPIERVSAALSRLSALDSWQNIAGRCWSWRQAVSAGLYVLAMFSAAEVITVDVVTNLWTDAVLPIAAIVISVGTLIWSIRDRQRDHAQIRISSGISIPLWTPGPAERLIGIDVTNIGHSGTTVLSSINLRAGRHGGNLWVVRPAHGVGPTYPARLEPGQNEHLLVDPKGVALTCLNEGISPESLLVVVKTGHGESSAPLNKGTVSLISELMHSSAGV</sequence>
<dbReference type="RefSeq" id="WP_115931748.1">
    <property type="nucleotide sequence ID" value="NZ_QREH01000001.1"/>
</dbReference>
<name>A0A3D9LEW0_9MICC</name>
<reference evidence="3 4" key="1">
    <citation type="submission" date="2018-07" db="EMBL/GenBank/DDBJ databases">
        <title>Sequencing the genomes of 1000 actinobacteria strains.</title>
        <authorList>
            <person name="Klenk H.-P."/>
        </authorList>
    </citation>
    <scope>NUCLEOTIDE SEQUENCE [LARGE SCALE GENOMIC DNA]</scope>
    <source>
        <strain evidence="3 4">DSM 14442</strain>
    </source>
</reference>
<gene>
    <name evidence="3" type="ORF">C8E99_1486</name>
</gene>
<keyword evidence="2" id="KW-0472">Membrane</keyword>
<dbReference type="AlphaFoldDB" id="A0A3D9LEW0"/>
<keyword evidence="2" id="KW-0812">Transmembrane</keyword>
<dbReference type="OrthoDB" id="94990at1268"/>
<proteinExistence type="predicted"/>
<feature type="compositionally biased region" description="Basic and acidic residues" evidence="1">
    <location>
        <begin position="83"/>
        <end position="99"/>
    </location>
</feature>
<dbReference type="EMBL" id="QREH01000001">
    <property type="protein sequence ID" value="REE03673.1"/>
    <property type="molecule type" value="Genomic_DNA"/>
</dbReference>
<accession>A0A3D9LEW0</accession>
<dbReference type="Proteomes" id="UP000256727">
    <property type="component" value="Unassembled WGS sequence"/>
</dbReference>
<evidence type="ECO:0000313" key="3">
    <source>
        <dbReference type="EMBL" id="REE03673.1"/>
    </source>
</evidence>
<feature type="region of interest" description="Disordered" evidence="1">
    <location>
        <begin position="67"/>
        <end position="131"/>
    </location>
</feature>
<organism evidence="3 4">
    <name type="scientific">Citricoccus muralis</name>
    <dbReference type="NCBI Taxonomy" id="169134"/>
    <lineage>
        <taxon>Bacteria</taxon>
        <taxon>Bacillati</taxon>
        <taxon>Actinomycetota</taxon>
        <taxon>Actinomycetes</taxon>
        <taxon>Micrococcales</taxon>
        <taxon>Micrococcaceae</taxon>
        <taxon>Citricoccus</taxon>
    </lineage>
</organism>
<comment type="caution">
    <text evidence="3">The sequence shown here is derived from an EMBL/GenBank/DDBJ whole genome shotgun (WGS) entry which is preliminary data.</text>
</comment>
<evidence type="ECO:0000313" key="4">
    <source>
        <dbReference type="Proteomes" id="UP000256727"/>
    </source>
</evidence>
<evidence type="ECO:0000256" key="2">
    <source>
        <dbReference type="SAM" id="Phobius"/>
    </source>
</evidence>
<evidence type="ECO:0000256" key="1">
    <source>
        <dbReference type="SAM" id="MobiDB-lite"/>
    </source>
</evidence>
<keyword evidence="2" id="KW-1133">Transmembrane helix</keyword>
<feature type="transmembrane region" description="Helical" evidence="2">
    <location>
        <begin position="173"/>
        <end position="193"/>
    </location>
</feature>
<feature type="transmembrane region" description="Helical" evidence="2">
    <location>
        <begin position="199"/>
        <end position="217"/>
    </location>
</feature>
<protein>
    <submittedName>
        <fullName evidence="3">Uncharacterized protein</fullName>
    </submittedName>
</protein>